<sequence length="409" mass="42146">MTRESTPGPVRGPALSPTGVGGIRHEAFLYRGDVGFLSATRDFILAGLAADEDVLVAVTPSRMALLRAVLGRAARRVTFLDLTEVGRNPARIIPAWQEFLDLGIERGRTVRGIGEPLWSGRPVPEQRECMLHEALLNEAFAAPPAWRLRCPYEVTALDSVTVDEVWQTHPVVVDGGLGRISARYRPPAGPAASVTAAAAAVAVAVAEAGAASATAAAVVAEAGVTSASATSVAAAAAVAAAAVADATVAVATGVASGPGEGADLPARPGTATRWDLLAEPLPDLGPPRAEVAFGPADLGLVRAAATRAALADGLGEDRAGDLELAVHEVATNSIRHGGGRGAARFWIFAGCLICEVTDSGQLADRLAGRRRPDLDLSGGRGLWLVNQLCDLVQLRSGSAGTTVRMFMYV</sequence>
<proteinExistence type="predicted"/>
<dbReference type="Pfam" id="PF14417">
    <property type="entry name" value="MEDS"/>
    <property type="match status" value="1"/>
</dbReference>
<dbReference type="CDD" id="cd16936">
    <property type="entry name" value="HATPase_RsbW-like"/>
    <property type="match status" value="1"/>
</dbReference>
<keyword evidence="1" id="KW-0808">Transferase</keyword>
<reference evidence="5" key="1">
    <citation type="submission" date="2015-02" db="EMBL/GenBank/DDBJ databases">
        <title>Draft Genome of Frankia sp. CpI1-S.</title>
        <authorList>
            <person name="Oshone R.T."/>
            <person name="Ngom M."/>
            <person name="Ghodhbane-Gtari F."/>
            <person name="Gtari M."/>
            <person name="Morris K."/>
            <person name="Thomas K."/>
            <person name="Sen A."/>
            <person name="Tisa L.S."/>
        </authorList>
    </citation>
    <scope>NUCLEOTIDE SEQUENCE [LARGE SCALE GENOMIC DNA]</scope>
    <source>
        <strain evidence="5">CpI1-S</strain>
    </source>
</reference>
<dbReference type="Proteomes" id="UP000032545">
    <property type="component" value="Unassembled WGS sequence"/>
</dbReference>
<keyword evidence="1" id="KW-0418">Kinase</keyword>
<accession>A0A0D8BDE4</accession>
<dbReference type="OrthoDB" id="4088450at2"/>
<dbReference type="InterPro" id="IPR050267">
    <property type="entry name" value="Anti-sigma-factor_SerPK"/>
</dbReference>
<dbReference type="AlphaFoldDB" id="A0A0D8BDE4"/>
<evidence type="ECO:0000259" key="3">
    <source>
        <dbReference type="Pfam" id="PF14417"/>
    </source>
</evidence>
<keyword evidence="1" id="KW-0723">Serine/threonine-protein kinase</keyword>
<dbReference type="PANTHER" id="PTHR35526:SF3">
    <property type="entry name" value="ANTI-SIGMA-F FACTOR RSBW"/>
    <property type="match status" value="1"/>
</dbReference>
<dbReference type="RefSeq" id="WP_044885950.1">
    <property type="nucleotide sequence ID" value="NZ_JYFN01000025.1"/>
</dbReference>
<evidence type="ECO:0000259" key="2">
    <source>
        <dbReference type="Pfam" id="PF13581"/>
    </source>
</evidence>
<feature type="domain" description="MEDS" evidence="3">
    <location>
        <begin position="24"/>
        <end position="170"/>
    </location>
</feature>
<name>A0A0D8BDE4_9ACTN</name>
<reference evidence="4 5" key="2">
    <citation type="journal article" date="2016" name="Genome Announc.">
        <title>Permanent Draft Genome Sequences for Two Variants of Frankia sp. Strain CpI1, the First Frankia Strain Isolated from Root Nodules of Comptonia peregrina.</title>
        <authorList>
            <person name="Oshone R."/>
            <person name="Hurst S.G.IV."/>
            <person name="Abebe-Akele F."/>
            <person name="Simpson S."/>
            <person name="Morris K."/>
            <person name="Thomas W.K."/>
            <person name="Tisa L.S."/>
        </authorList>
    </citation>
    <scope>NUCLEOTIDE SEQUENCE [LARGE SCALE GENOMIC DNA]</scope>
    <source>
        <strain evidence="5">CpI1-S</strain>
    </source>
</reference>
<dbReference type="InterPro" id="IPR036890">
    <property type="entry name" value="HATPase_C_sf"/>
</dbReference>
<dbReference type="SUPFAM" id="SSF55874">
    <property type="entry name" value="ATPase domain of HSP90 chaperone/DNA topoisomerase II/histidine kinase"/>
    <property type="match status" value="1"/>
</dbReference>
<dbReference type="InterPro" id="IPR025847">
    <property type="entry name" value="MEDS_domain"/>
</dbReference>
<gene>
    <name evidence="4" type="ORF">FF36_03342</name>
</gene>
<dbReference type="GO" id="GO:0004674">
    <property type="term" value="F:protein serine/threonine kinase activity"/>
    <property type="evidence" value="ECO:0007669"/>
    <property type="project" value="UniProtKB-KW"/>
</dbReference>
<feature type="domain" description="Histidine kinase/HSP90-like ATPase" evidence="2">
    <location>
        <begin position="295"/>
        <end position="405"/>
    </location>
</feature>
<organism evidence="4 5">
    <name type="scientific">Frankia torreyi</name>
    <dbReference type="NCBI Taxonomy" id="1856"/>
    <lineage>
        <taxon>Bacteria</taxon>
        <taxon>Bacillati</taxon>
        <taxon>Actinomycetota</taxon>
        <taxon>Actinomycetes</taxon>
        <taxon>Frankiales</taxon>
        <taxon>Frankiaceae</taxon>
        <taxon>Frankia</taxon>
    </lineage>
</organism>
<dbReference type="InterPro" id="IPR003594">
    <property type="entry name" value="HATPase_dom"/>
</dbReference>
<keyword evidence="5" id="KW-1185">Reference proteome</keyword>
<comment type="caution">
    <text evidence="4">The sequence shown here is derived from an EMBL/GenBank/DDBJ whole genome shotgun (WGS) entry which is preliminary data.</text>
</comment>
<evidence type="ECO:0000313" key="4">
    <source>
        <dbReference type="EMBL" id="KJE22273.1"/>
    </source>
</evidence>
<evidence type="ECO:0000313" key="5">
    <source>
        <dbReference type="Proteomes" id="UP000032545"/>
    </source>
</evidence>
<dbReference type="PATRIC" id="fig|1502723.3.peg.2772"/>
<dbReference type="EMBL" id="JYFN01000025">
    <property type="protein sequence ID" value="KJE22273.1"/>
    <property type="molecule type" value="Genomic_DNA"/>
</dbReference>
<dbReference type="PANTHER" id="PTHR35526">
    <property type="entry name" value="ANTI-SIGMA-F FACTOR RSBW-RELATED"/>
    <property type="match status" value="1"/>
</dbReference>
<evidence type="ECO:0000256" key="1">
    <source>
        <dbReference type="ARBA" id="ARBA00022527"/>
    </source>
</evidence>
<protein>
    <submittedName>
        <fullName evidence="4">Anti-sigma regulatory factor (Ser/Thr protein kinase)</fullName>
    </submittedName>
</protein>
<dbReference type="Pfam" id="PF13581">
    <property type="entry name" value="HATPase_c_2"/>
    <property type="match status" value="1"/>
</dbReference>
<dbReference type="Gene3D" id="3.30.565.10">
    <property type="entry name" value="Histidine kinase-like ATPase, C-terminal domain"/>
    <property type="match status" value="1"/>
</dbReference>